<protein>
    <submittedName>
        <fullName evidence="2">Acetyltransferase</fullName>
    </submittedName>
</protein>
<dbReference type="Gene3D" id="3.40.630.30">
    <property type="match status" value="2"/>
</dbReference>
<dbReference type="AlphaFoldDB" id="A0AAU9DQJ3"/>
<keyword evidence="3" id="KW-1185">Reference proteome</keyword>
<name>A0AAU9DQJ3_9LACO</name>
<dbReference type="Pfam" id="PF00583">
    <property type="entry name" value="Acetyltransf_1"/>
    <property type="match status" value="2"/>
</dbReference>
<dbReference type="PANTHER" id="PTHR43072">
    <property type="entry name" value="N-ACETYLTRANSFERASE"/>
    <property type="match status" value="1"/>
</dbReference>
<dbReference type="InterPro" id="IPR000182">
    <property type="entry name" value="GNAT_dom"/>
</dbReference>
<dbReference type="KEGG" id="xak:KIMC2_04250"/>
<organism evidence="2 3">
    <name type="scientific">Xylocopilactobacillus apis</name>
    <dbReference type="NCBI Taxonomy" id="2932183"/>
    <lineage>
        <taxon>Bacteria</taxon>
        <taxon>Bacillati</taxon>
        <taxon>Bacillota</taxon>
        <taxon>Bacilli</taxon>
        <taxon>Lactobacillales</taxon>
        <taxon>Lactobacillaceae</taxon>
        <taxon>Xylocopilactobacillus</taxon>
    </lineage>
</organism>
<dbReference type="GO" id="GO:0016747">
    <property type="term" value="F:acyltransferase activity, transferring groups other than amino-acyl groups"/>
    <property type="evidence" value="ECO:0007669"/>
    <property type="project" value="InterPro"/>
</dbReference>
<dbReference type="PROSITE" id="PS51186">
    <property type="entry name" value="GNAT"/>
    <property type="match status" value="2"/>
</dbReference>
<dbReference type="InterPro" id="IPR016181">
    <property type="entry name" value="Acyl_CoA_acyltransferase"/>
</dbReference>
<evidence type="ECO:0000259" key="1">
    <source>
        <dbReference type="PROSITE" id="PS51186"/>
    </source>
</evidence>
<feature type="domain" description="N-acetyltransferase" evidence="1">
    <location>
        <begin position="1"/>
        <end position="146"/>
    </location>
</feature>
<sequence length="291" mass="33678">MKITELTTLSKDQKHQVDDLIKQVKEFDQTYREPYLSNQFNYFPEMPTFFLALENQNLVGFMMLYADEEPDESVDVNIYVLPDKRRQGIGTKLLEAGKKVLHEYGYHDFNFYTEKSFLEKNPDFLTNTKLEIKEEDSEFQMCKTTADKFTIDSNLSVRILQESDLKTVIPMYCEAFDDVSIREAEQYLSEGIKSSTTLNYLLENEGVPAGLCSVDVGDKSYYLFGLLISQKYRNQGLGSKFIKEVMQILTARKALPFVIGVEQNNSAAYHVYQKVGFTTQTEIYNLKCKKR</sequence>
<dbReference type="RefSeq" id="WP_317697540.1">
    <property type="nucleotide sequence ID" value="NZ_AP026801.1"/>
</dbReference>
<dbReference type="SUPFAM" id="SSF55729">
    <property type="entry name" value="Acyl-CoA N-acyltransferases (Nat)"/>
    <property type="match status" value="2"/>
</dbReference>
<proteinExistence type="predicted"/>
<evidence type="ECO:0000313" key="3">
    <source>
        <dbReference type="Proteomes" id="UP001321804"/>
    </source>
</evidence>
<dbReference type="CDD" id="cd04301">
    <property type="entry name" value="NAT_SF"/>
    <property type="match status" value="2"/>
</dbReference>
<evidence type="ECO:0000313" key="2">
    <source>
        <dbReference type="EMBL" id="BDR55863.1"/>
    </source>
</evidence>
<dbReference type="EMBL" id="AP026801">
    <property type="protein sequence ID" value="BDR55863.1"/>
    <property type="molecule type" value="Genomic_DNA"/>
</dbReference>
<reference evidence="2 3" key="1">
    <citation type="journal article" date="2023" name="Microbiol. Spectr.">
        <title>Symbiosis of Carpenter Bees with Uncharacterized Lactic Acid Bacteria Showing NAD Auxotrophy.</title>
        <authorList>
            <person name="Kawasaki S."/>
            <person name="Ozawa K."/>
            <person name="Mori T."/>
            <person name="Yamamoto A."/>
            <person name="Ito M."/>
            <person name="Ohkuma M."/>
            <person name="Sakamoto M."/>
            <person name="Matsutani M."/>
        </authorList>
    </citation>
    <scope>NUCLEOTIDE SEQUENCE [LARGE SCALE GENOMIC DNA]</scope>
    <source>
        <strain evidence="2 3">KimC2</strain>
    </source>
</reference>
<accession>A0AAU9DQJ3</accession>
<dbReference type="Proteomes" id="UP001321804">
    <property type="component" value="Chromosome"/>
</dbReference>
<gene>
    <name evidence="2" type="ORF">KIMC2_04250</name>
</gene>
<feature type="domain" description="N-acetyltransferase" evidence="1">
    <location>
        <begin position="155"/>
        <end position="291"/>
    </location>
</feature>